<keyword evidence="3" id="KW-1003">Cell membrane</keyword>
<keyword evidence="5 7" id="KW-1133">Transmembrane helix</keyword>
<feature type="transmembrane region" description="Helical" evidence="7">
    <location>
        <begin position="118"/>
        <end position="139"/>
    </location>
</feature>
<dbReference type="Pfam" id="PF13440">
    <property type="entry name" value="Polysacc_synt_3"/>
    <property type="match status" value="1"/>
</dbReference>
<evidence type="ECO:0000256" key="6">
    <source>
        <dbReference type="ARBA" id="ARBA00023136"/>
    </source>
</evidence>
<evidence type="ECO:0000313" key="8">
    <source>
        <dbReference type="EMBL" id="RUR84601.1"/>
    </source>
</evidence>
<keyword evidence="6 7" id="KW-0472">Membrane</keyword>
<accession>A0A433NN23</accession>
<dbReference type="STRING" id="211165.GCA_000317285_03910"/>
<dbReference type="OrthoDB" id="9770347at2"/>
<gene>
    <name evidence="8" type="ORF">PCC6912_14960</name>
</gene>
<feature type="transmembrane region" description="Helical" evidence="7">
    <location>
        <begin position="242"/>
        <end position="269"/>
    </location>
</feature>
<evidence type="ECO:0000313" key="9">
    <source>
        <dbReference type="Proteomes" id="UP000268857"/>
    </source>
</evidence>
<reference evidence="8 9" key="1">
    <citation type="journal article" date="2019" name="Genome Biol. Evol.">
        <title>Day and night: Metabolic profiles and evolutionary relationships of six axenic non-marine cyanobacteria.</title>
        <authorList>
            <person name="Will S.E."/>
            <person name="Henke P."/>
            <person name="Boedeker C."/>
            <person name="Huang S."/>
            <person name="Brinkmann H."/>
            <person name="Rohde M."/>
            <person name="Jarek M."/>
            <person name="Friedl T."/>
            <person name="Seufert S."/>
            <person name="Schumacher M."/>
            <person name="Overmann J."/>
            <person name="Neumann-Schaal M."/>
            <person name="Petersen J."/>
        </authorList>
    </citation>
    <scope>NUCLEOTIDE SEQUENCE [LARGE SCALE GENOMIC DNA]</scope>
    <source>
        <strain evidence="8 9">PCC 6912</strain>
    </source>
</reference>
<evidence type="ECO:0000256" key="4">
    <source>
        <dbReference type="ARBA" id="ARBA00022692"/>
    </source>
</evidence>
<dbReference type="Proteomes" id="UP000268857">
    <property type="component" value="Unassembled WGS sequence"/>
</dbReference>
<keyword evidence="9" id="KW-1185">Reference proteome</keyword>
<dbReference type="InterPro" id="IPR050833">
    <property type="entry name" value="Poly_Biosynth_Transport"/>
</dbReference>
<dbReference type="PANTHER" id="PTHR30250:SF10">
    <property type="entry name" value="LIPOPOLYSACCHARIDE BIOSYNTHESIS PROTEIN WZXC"/>
    <property type="match status" value="1"/>
</dbReference>
<feature type="transmembrane region" description="Helical" evidence="7">
    <location>
        <begin position="151"/>
        <end position="171"/>
    </location>
</feature>
<feature type="transmembrane region" description="Helical" evidence="7">
    <location>
        <begin position="386"/>
        <end position="406"/>
    </location>
</feature>
<dbReference type="RefSeq" id="WP_016875532.1">
    <property type="nucleotide sequence ID" value="NZ_AJLN01000100.1"/>
</dbReference>
<sequence length="497" mass="55250">MQSSKESSNLRQKAVKGVVWSAIQSWGSQVISFAVFSLLARLLSPQDFGLVATAGVVVTFMQIFLEQGFSEAIVQRDELESEHLDTAFWTILGIGTLLTIIGFSSADIVANFFNQPQLTLIVRCLSFNFLFSALNSVQAAILSRQLYFKALAIRSLLATLAGGTVGTVMAFRGFGVWSLVCQQLSFGLVAVITLWRVSDWRPGFRFSKKHFLEMFSFGINIVGFNFLNFFSRHGDDLLIGYFLGAIALGYYNVAYRILLVMTQLLVRILTQVALPTFSRLKQEPEKLRNAFYSATQLSSLISFPIFISVAVLAPEIVRVVFGNKWESSIPVMQALSLVGPLHCIFFFNGSLMIAMGKPSWRLWVTFINSVSNFIAFFLVVKWGILAVAMAYVIRGYLLAPIPLLLLRKLINLDLVIYFRQYLTQVCGCVAIVAIVLTFKYLFAASISANITLAICIPLAAATYIAVIALLDNQLFKKLSELAKLALYKQKNISKKGV</sequence>
<feature type="transmembrane region" description="Helical" evidence="7">
    <location>
        <begin position="177"/>
        <end position="198"/>
    </location>
</feature>
<name>A0A433NN23_CHLFR</name>
<feature type="transmembrane region" description="Helical" evidence="7">
    <location>
        <begin position="210"/>
        <end position="230"/>
    </location>
</feature>
<keyword evidence="4 7" id="KW-0812">Transmembrane</keyword>
<comment type="caution">
    <text evidence="8">The sequence shown here is derived from an EMBL/GenBank/DDBJ whole genome shotgun (WGS) entry which is preliminary data.</text>
</comment>
<feature type="transmembrane region" description="Helical" evidence="7">
    <location>
        <begin position="21"/>
        <end position="42"/>
    </location>
</feature>
<comment type="similarity">
    <text evidence="2">Belongs to the polysaccharide synthase family.</text>
</comment>
<feature type="transmembrane region" description="Helical" evidence="7">
    <location>
        <begin position="448"/>
        <end position="470"/>
    </location>
</feature>
<dbReference type="AlphaFoldDB" id="A0A433NN23"/>
<evidence type="ECO:0000256" key="2">
    <source>
        <dbReference type="ARBA" id="ARBA00007430"/>
    </source>
</evidence>
<feature type="transmembrane region" description="Helical" evidence="7">
    <location>
        <begin position="290"/>
        <end position="313"/>
    </location>
</feature>
<feature type="transmembrane region" description="Helical" evidence="7">
    <location>
        <begin position="333"/>
        <end position="355"/>
    </location>
</feature>
<comment type="subcellular location">
    <subcellularLocation>
        <location evidence="1">Cell membrane</location>
        <topology evidence="1">Multi-pass membrane protein</topology>
    </subcellularLocation>
</comment>
<feature type="transmembrane region" description="Helical" evidence="7">
    <location>
        <begin position="418"/>
        <end position="442"/>
    </location>
</feature>
<evidence type="ECO:0000256" key="3">
    <source>
        <dbReference type="ARBA" id="ARBA00022475"/>
    </source>
</evidence>
<organism evidence="8 9">
    <name type="scientific">Chlorogloeopsis fritschii PCC 6912</name>
    <dbReference type="NCBI Taxonomy" id="211165"/>
    <lineage>
        <taxon>Bacteria</taxon>
        <taxon>Bacillati</taxon>
        <taxon>Cyanobacteriota</taxon>
        <taxon>Cyanophyceae</taxon>
        <taxon>Nostocales</taxon>
        <taxon>Chlorogloeopsidaceae</taxon>
        <taxon>Chlorogloeopsis</taxon>
    </lineage>
</organism>
<feature type="transmembrane region" description="Helical" evidence="7">
    <location>
        <begin position="362"/>
        <end position="380"/>
    </location>
</feature>
<proteinExistence type="inferred from homology"/>
<dbReference type="PANTHER" id="PTHR30250">
    <property type="entry name" value="PST FAMILY PREDICTED COLANIC ACID TRANSPORTER"/>
    <property type="match status" value="1"/>
</dbReference>
<feature type="transmembrane region" description="Helical" evidence="7">
    <location>
        <begin position="86"/>
        <end position="106"/>
    </location>
</feature>
<evidence type="ECO:0000256" key="1">
    <source>
        <dbReference type="ARBA" id="ARBA00004651"/>
    </source>
</evidence>
<dbReference type="GO" id="GO:0005886">
    <property type="term" value="C:plasma membrane"/>
    <property type="evidence" value="ECO:0007669"/>
    <property type="project" value="UniProtKB-SubCell"/>
</dbReference>
<evidence type="ECO:0000256" key="7">
    <source>
        <dbReference type="SAM" id="Phobius"/>
    </source>
</evidence>
<evidence type="ECO:0000256" key="5">
    <source>
        <dbReference type="ARBA" id="ARBA00022989"/>
    </source>
</evidence>
<dbReference type="EMBL" id="RSCJ01000004">
    <property type="protein sequence ID" value="RUR84601.1"/>
    <property type="molecule type" value="Genomic_DNA"/>
</dbReference>
<dbReference type="CDD" id="cd13127">
    <property type="entry name" value="MATE_tuaB_like"/>
    <property type="match status" value="1"/>
</dbReference>
<protein>
    <submittedName>
        <fullName evidence="8">Lipopolysaccharide biosynthesis protein</fullName>
    </submittedName>
</protein>